<proteinExistence type="predicted"/>
<dbReference type="InterPro" id="IPR050963">
    <property type="entry name" value="Sirohydro_Cobaltochel/CbiX"/>
</dbReference>
<accession>A0ABW2V4H3</accession>
<reference evidence="4" key="1">
    <citation type="journal article" date="2019" name="Int. J. Syst. Evol. Microbiol.">
        <title>The Global Catalogue of Microorganisms (GCM) 10K type strain sequencing project: providing services to taxonomists for standard genome sequencing and annotation.</title>
        <authorList>
            <consortium name="The Broad Institute Genomics Platform"/>
            <consortium name="The Broad Institute Genome Sequencing Center for Infectious Disease"/>
            <person name="Wu L."/>
            <person name="Ma J."/>
        </authorList>
    </citation>
    <scope>NUCLEOTIDE SEQUENCE [LARGE SCALE GENOMIC DNA]</scope>
    <source>
        <strain evidence="4">JCM 18657</strain>
    </source>
</reference>
<dbReference type="Proteomes" id="UP001596528">
    <property type="component" value="Unassembled WGS sequence"/>
</dbReference>
<dbReference type="EMBL" id="JBHTGQ010000020">
    <property type="protein sequence ID" value="MFC7750191.1"/>
    <property type="molecule type" value="Genomic_DNA"/>
</dbReference>
<keyword evidence="4" id="KW-1185">Reference proteome</keyword>
<dbReference type="InterPro" id="IPR002762">
    <property type="entry name" value="CbiX-like"/>
</dbReference>
<name>A0ABW2V4H3_9BACL</name>
<sequence length="260" mass="29636">MRKFGVLLISHGSRSESWVKLVEETVERAEWPADLPKFCSFLELVEGRLIQDGIDALEARGVTDLLVVPLFVSSGSTHLDEIRWALGAQAEPSRETDLKKFRVQARVHFGEPIDDDPAIARILWEKLRRVSRDPAREVLLLVGHGSAEREFHRRWRSGMRRLAERVQALGGFAASDIAMLLPNQIPCKMKLWQRRRPDCTPVVAPLFLSEGYFTQSVIPERLKGFDYRYGGEALLPHDGVTQWLERQVSRLAERAMISNV</sequence>
<dbReference type="PANTHER" id="PTHR33542">
    <property type="entry name" value="SIROHYDROCHLORIN FERROCHELATASE, CHLOROPLASTIC"/>
    <property type="match status" value="1"/>
</dbReference>
<evidence type="ECO:0000313" key="3">
    <source>
        <dbReference type="EMBL" id="MFC7750191.1"/>
    </source>
</evidence>
<dbReference type="RefSeq" id="WP_138789725.1">
    <property type="nucleotide sequence ID" value="NZ_JBHTGQ010000020.1"/>
</dbReference>
<dbReference type="Gene3D" id="3.40.50.1400">
    <property type="match status" value="2"/>
</dbReference>
<keyword evidence="2" id="KW-0456">Lyase</keyword>
<evidence type="ECO:0000256" key="1">
    <source>
        <dbReference type="ARBA" id="ARBA00022723"/>
    </source>
</evidence>
<dbReference type="CDD" id="cd03416">
    <property type="entry name" value="CbiX_SirB_N"/>
    <property type="match status" value="1"/>
</dbReference>
<keyword evidence="1" id="KW-0479">Metal-binding</keyword>
<evidence type="ECO:0000313" key="4">
    <source>
        <dbReference type="Proteomes" id="UP001596528"/>
    </source>
</evidence>
<dbReference type="Pfam" id="PF01903">
    <property type="entry name" value="CbiX"/>
    <property type="match status" value="1"/>
</dbReference>
<organism evidence="3 4">
    <name type="scientific">Paenibacillus thermoaerophilus</name>
    <dbReference type="NCBI Taxonomy" id="1215385"/>
    <lineage>
        <taxon>Bacteria</taxon>
        <taxon>Bacillati</taxon>
        <taxon>Bacillota</taxon>
        <taxon>Bacilli</taxon>
        <taxon>Bacillales</taxon>
        <taxon>Paenibacillaceae</taxon>
        <taxon>Paenibacillus</taxon>
    </lineage>
</organism>
<gene>
    <name evidence="3" type="ORF">ACFQWB_09645</name>
</gene>
<comment type="caution">
    <text evidence="3">The sequence shown here is derived from an EMBL/GenBank/DDBJ whole genome shotgun (WGS) entry which is preliminary data.</text>
</comment>
<evidence type="ECO:0000256" key="2">
    <source>
        <dbReference type="ARBA" id="ARBA00023239"/>
    </source>
</evidence>
<protein>
    <submittedName>
        <fullName evidence="3">Sirohydrochlorin chelatase</fullName>
    </submittedName>
</protein>
<dbReference type="SUPFAM" id="SSF53800">
    <property type="entry name" value="Chelatase"/>
    <property type="match status" value="1"/>
</dbReference>
<dbReference type="PANTHER" id="PTHR33542:SF3">
    <property type="entry name" value="SIROHYDROCHLORIN FERROCHELATASE, CHLOROPLASTIC"/>
    <property type="match status" value="1"/>
</dbReference>